<protein>
    <submittedName>
        <fullName evidence="4">GNAT family N-acetyltransferase</fullName>
    </submittedName>
</protein>
<dbReference type="Pfam" id="PF00583">
    <property type="entry name" value="Acetyltransf_1"/>
    <property type="match status" value="1"/>
</dbReference>
<evidence type="ECO:0000313" key="5">
    <source>
        <dbReference type="Proteomes" id="UP000294225"/>
    </source>
</evidence>
<dbReference type="CDD" id="cd04301">
    <property type="entry name" value="NAT_SF"/>
    <property type="match status" value="1"/>
</dbReference>
<dbReference type="PANTHER" id="PTHR43877">
    <property type="entry name" value="AMINOALKYLPHOSPHONATE N-ACETYLTRANSFERASE-RELATED-RELATED"/>
    <property type="match status" value="1"/>
</dbReference>
<dbReference type="SUPFAM" id="SSF55729">
    <property type="entry name" value="Acyl-CoA N-acyltransferases (Nat)"/>
    <property type="match status" value="1"/>
</dbReference>
<organism evidence="4 5">
    <name type="scientific">Kribbella speibonae</name>
    <dbReference type="NCBI Taxonomy" id="1572660"/>
    <lineage>
        <taxon>Bacteria</taxon>
        <taxon>Bacillati</taxon>
        <taxon>Actinomycetota</taxon>
        <taxon>Actinomycetes</taxon>
        <taxon>Propionibacteriales</taxon>
        <taxon>Kribbellaceae</taxon>
        <taxon>Kribbella</taxon>
    </lineage>
</organism>
<dbReference type="InterPro" id="IPR050832">
    <property type="entry name" value="Bact_Acetyltransf"/>
</dbReference>
<feature type="domain" description="N-acetyltransferase" evidence="3">
    <location>
        <begin position="1"/>
        <end position="143"/>
    </location>
</feature>
<dbReference type="EMBL" id="SJKC01000002">
    <property type="protein sequence ID" value="TCC38685.1"/>
    <property type="molecule type" value="Genomic_DNA"/>
</dbReference>
<dbReference type="InterPro" id="IPR016181">
    <property type="entry name" value="Acyl_CoA_acyltransferase"/>
</dbReference>
<dbReference type="Gene3D" id="3.40.630.30">
    <property type="match status" value="1"/>
</dbReference>
<evidence type="ECO:0000259" key="3">
    <source>
        <dbReference type="PROSITE" id="PS51186"/>
    </source>
</evidence>
<keyword evidence="1 4" id="KW-0808">Transferase</keyword>
<keyword evidence="2" id="KW-0012">Acyltransferase</keyword>
<dbReference type="Proteomes" id="UP000294225">
    <property type="component" value="Unassembled WGS sequence"/>
</dbReference>
<name>A0A4R0JAV6_9ACTN</name>
<accession>A0A4R0JAV6</accession>
<evidence type="ECO:0000256" key="1">
    <source>
        <dbReference type="ARBA" id="ARBA00022679"/>
    </source>
</evidence>
<evidence type="ECO:0000313" key="4">
    <source>
        <dbReference type="EMBL" id="TCC38685.1"/>
    </source>
</evidence>
<dbReference type="GO" id="GO:0016747">
    <property type="term" value="F:acyltransferase activity, transferring groups other than amino-acyl groups"/>
    <property type="evidence" value="ECO:0007669"/>
    <property type="project" value="InterPro"/>
</dbReference>
<dbReference type="AlphaFoldDB" id="A0A4R0JAV6"/>
<comment type="caution">
    <text evidence="4">The sequence shown here is derived from an EMBL/GenBank/DDBJ whole genome shotgun (WGS) entry which is preliminary data.</text>
</comment>
<reference evidence="4 5" key="1">
    <citation type="submission" date="2019-02" db="EMBL/GenBank/DDBJ databases">
        <title>Kribbella capetownensis sp. nov. and Kribbella speibonae sp. nov., isolated from soil.</title>
        <authorList>
            <person name="Curtis S.M."/>
            <person name="Norton I."/>
            <person name="Everest G.J."/>
            <person name="Meyers P.R."/>
        </authorList>
    </citation>
    <scope>NUCLEOTIDE SEQUENCE [LARGE SCALE GENOMIC DNA]</scope>
    <source>
        <strain evidence="4 5">YM55</strain>
    </source>
</reference>
<evidence type="ECO:0000256" key="2">
    <source>
        <dbReference type="ARBA" id="ARBA00023315"/>
    </source>
</evidence>
<gene>
    <name evidence="4" type="ORF">E0H92_19995</name>
</gene>
<dbReference type="InterPro" id="IPR000182">
    <property type="entry name" value="GNAT_dom"/>
</dbReference>
<proteinExistence type="predicted"/>
<dbReference type="RefSeq" id="WP_131497251.1">
    <property type="nucleotide sequence ID" value="NZ_SJKC01000002.1"/>
</dbReference>
<sequence length="143" mass="15662">MDIRLARSTDAAAINELLDQLGYPQSDPATTAARIKTWTDDPDGAVYVADTEQGLLGVIAVHTCPFFERDGTWARIVALVVSDKARRQGVGSHLITAAESFATNHGCLRMEVTSATHRSQAHTFYESHGYTPTPTRFLHTLPH</sequence>
<dbReference type="PROSITE" id="PS51186">
    <property type="entry name" value="GNAT"/>
    <property type="match status" value="1"/>
</dbReference>